<dbReference type="EMBL" id="BLAJ01000019">
    <property type="protein sequence ID" value="GES53517.1"/>
    <property type="molecule type" value="Genomic_DNA"/>
</dbReference>
<gene>
    <name evidence="1" type="ORF">RsS93_61310</name>
</gene>
<organism evidence="1 2">
    <name type="scientific">Rhizobium dioscoreae</name>
    <dbReference type="NCBI Taxonomy" id="2653122"/>
    <lineage>
        <taxon>Bacteria</taxon>
        <taxon>Pseudomonadati</taxon>
        <taxon>Pseudomonadota</taxon>
        <taxon>Alphaproteobacteria</taxon>
        <taxon>Hyphomicrobiales</taxon>
        <taxon>Rhizobiaceae</taxon>
        <taxon>Rhizobium/Agrobacterium group</taxon>
        <taxon>Rhizobium</taxon>
    </lineage>
</organism>
<proteinExistence type="predicted"/>
<accession>A0ABQ0ZDP9</accession>
<sequence length="65" mass="7309">MDASLPAPLPEALRETALYPRIKRILPVHNEFFSVQSLQSIDAAYTASRQNGILSSRPICRIRTK</sequence>
<evidence type="ECO:0000313" key="2">
    <source>
        <dbReference type="Proteomes" id="UP000390335"/>
    </source>
</evidence>
<name>A0ABQ0ZDP9_9HYPH</name>
<protein>
    <submittedName>
        <fullName evidence="1">Uncharacterized protein</fullName>
    </submittedName>
</protein>
<keyword evidence="2" id="KW-1185">Reference proteome</keyword>
<evidence type="ECO:0000313" key="1">
    <source>
        <dbReference type="EMBL" id="GES53517.1"/>
    </source>
</evidence>
<dbReference type="Proteomes" id="UP000390335">
    <property type="component" value="Unassembled WGS sequence"/>
</dbReference>
<comment type="caution">
    <text evidence="1">The sequence shown here is derived from an EMBL/GenBank/DDBJ whole genome shotgun (WGS) entry which is preliminary data.</text>
</comment>
<reference evidence="1 2" key="1">
    <citation type="journal article" date="2020" name="Genome Biol. Evol.">
        <title>Rhizobium dioscoreae sp. nov., a plant growth-promoting bacterium isolated from yam (Dioscorea species).</title>
        <authorList>
            <person name="Ouyabe M."/>
            <person name="Tanaka N."/>
            <person name="Shiwa Y."/>
            <person name="Fujita N."/>
            <person name="Kikuno H."/>
            <person name="Babil P."/>
            <person name="Shiwachi H."/>
        </authorList>
    </citation>
    <scope>NUCLEOTIDE SEQUENCE [LARGE SCALE GENOMIC DNA]</scope>
    <source>
        <strain evidence="1 2">S-93</strain>
    </source>
</reference>